<dbReference type="PANTHER" id="PTHR42069:SF1">
    <property type="entry name" value="MARVEL DOMAIN-CONTAINING PROTEIN"/>
    <property type="match status" value="1"/>
</dbReference>
<dbReference type="OrthoDB" id="3890746at2759"/>
<reference evidence="2 3" key="1">
    <citation type="journal article" date="2018" name="IMA Fungus">
        <title>IMA Genome-F 9: Draft genome sequence of Annulohypoxylon stygium, Aspergillus mulundensis, Berkeleyomyces basicola (syn. Thielaviopsis basicola), Ceratocystis smalleyi, two Cercospora beticola strains, Coleophoma cylindrospora, Fusarium fracticaudum, Phialophora cf. hyalina, and Morchella septimelata.</title>
        <authorList>
            <person name="Wingfield B.D."/>
            <person name="Bills G.F."/>
            <person name="Dong Y."/>
            <person name="Huang W."/>
            <person name="Nel W.J."/>
            <person name="Swalarsk-Parry B.S."/>
            <person name="Vaghefi N."/>
            <person name="Wilken P.M."/>
            <person name="An Z."/>
            <person name="de Beer Z.W."/>
            <person name="De Vos L."/>
            <person name="Chen L."/>
            <person name="Duong T.A."/>
            <person name="Gao Y."/>
            <person name="Hammerbacher A."/>
            <person name="Kikkert J.R."/>
            <person name="Li Y."/>
            <person name="Li H."/>
            <person name="Li K."/>
            <person name="Li Q."/>
            <person name="Liu X."/>
            <person name="Ma X."/>
            <person name="Naidoo K."/>
            <person name="Pethybridge S.J."/>
            <person name="Sun J."/>
            <person name="Steenkamp E.T."/>
            <person name="van der Nest M.A."/>
            <person name="van Wyk S."/>
            <person name="Wingfield M.J."/>
            <person name="Xiong C."/>
            <person name="Yue Q."/>
            <person name="Zhang X."/>
        </authorList>
    </citation>
    <scope>NUCLEOTIDE SEQUENCE [LARGE SCALE GENOMIC DNA]</scope>
    <source>
        <strain evidence="2 3">BP6252</strain>
    </source>
</reference>
<keyword evidence="1" id="KW-0812">Transmembrane</keyword>
<evidence type="ECO:0000313" key="2">
    <source>
        <dbReference type="EMBL" id="RDW84702.1"/>
    </source>
</evidence>
<keyword evidence="3" id="KW-1185">Reference proteome</keyword>
<dbReference type="PANTHER" id="PTHR42069">
    <property type="entry name" value="HYPHAL ANASTAMOSIS-8 PROTEIN"/>
    <property type="match status" value="1"/>
</dbReference>
<keyword evidence="1" id="KW-1133">Transmembrane helix</keyword>
<proteinExistence type="predicted"/>
<sequence>MAETKAQFVSGFEEFDTHVEQHKPKTGSPRAVEATRLGLTVLAFVAGVVIVGTSADTLSIFDSTSLAADFYLPLWPINLDTRPTVALIICGAIIVIASAASLATSKVPSLRSKTTLHHLSSISTPVISLIAAVIAVSFSYGINNSSSDFSIQGWSCQWSAINMTIDPHFETLCMESKTALYLSVMIMPLEVLVLGAVVVDFMTAKTHAVTFDVQERKGSPAMS</sequence>
<feature type="transmembrane region" description="Helical" evidence="1">
    <location>
        <begin position="122"/>
        <end position="142"/>
    </location>
</feature>
<dbReference type="AlphaFoldDB" id="A0A3D8SEF7"/>
<dbReference type="Proteomes" id="UP000256645">
    <property type="component" value="Unassembled WGS sequence"/>
</dbReference>
<name>A0A3D8SEF7_9HELO</name>
<comment type="caution">
    <text evidence="2">The sequence shown here is derived from an EMBL/GenBank/DDBJ whole genome shotgun (WGS) entry which is preliminary data.</text>
</comment>
<accession>A0A3D8SEF7</accession>
<feature type="transmembrane region" description="Helical" evidence="1">
    <location>
        <begin position="81"/>
        <end position="102"/>
    </location>
</feature>
<dbReference type="EMBL" id="PDLM01000002">
    <property type="protein sequence ID" value="RDW84702.1"/>
    <property type="molecule type" value="Genomic_DNA"/>
</dbReference>
<keyword evidence="1" id="KW-0472">Membrane</keyword>
<organism evidence="2 3">
    <name type="scientific">Coleophoma cylindrospora</name>
    <dbReference type="NCBI Taxonomy" id="1849047"/>
    <lineage>
        <taxon>Eukaryota</taxon>
        <taxon>Fungi</taxon>
        <taxon>Dikarya</taxon>
        <taxon>Ascomycota</taxon>
        <taxon>Pezizomycotina</taxon>
        <taxon>Leotiomycetes</taxon>
        <taxon>Helotiales</taxon>
        <taxon>Dermateaceae</taxon>
        <taxon>Coleophoma</taxon>
    </lineage>
</organism>
<feature type="transmembrane region" description="Helical" evidence="1">
    <location>
        <begin position="37"/>
        <end position="61"/>
    </location>
</feature>
<evidence type="ECO:0000313" key="3">
    <source>
        <dbReference type="Proteomes" id="UP000256645"/>
    </source>
</evidence>
<evidence type="ECO:0000256" key="1">
    <source>
        <dbReference type="SAM" id="Phobius"/>
    </source>
</evidence>
<protein>
    <submittedName>
        <fullName evidence="2">Uncharacterized protein</fullName>
    </submittedName>
</protein>
<gene>
    <name evidence="2" type="ORF">BP6252_02292</name>
</gene>
<feature type="transmembrane region" description="Helical" evidence="1">
    <location>
        <begin position="179"/>
        <end position="199"/>
    </location>
</feature>